<dbReference type="SUPFAM" id="SSF57625">
    <property type="entry name" value="Invertebrate chitin-binding proteins"/>
    <property type="match status" value="2"/>
</dbReference>
<dbReference type="GeneID" id="108015087"/>
<evidence type="ECO:0000256" key="6">
    <source>
        <dbReference type="SAM" id="MobiDB-lite"/>
    </source>
</evidence>
<keyword evidence="3" id="KW-0677">Repeat</keyword>
<dbReference type="PANTHER" id="PTHR23301">
    <property type="entry name" value="CHITIN BINDING PERITROPHIN-A"/>
    <property type="match status" value="1"/>
</dbReference>
<evidence type="ECO:0000256" key="3">
    <source>
        <dbReference type="ARBA" id="ARBA00022737"/>
    </source>
</evidence>
<dbReference type="SMART" id="SM00494">
    <property type="entry name" value="ChtBD2"/>
    <property type="match status" value="2"/>
</dbReference>
<accession>A0AB39ZJ08</accession>
<dbReference type="Proteomes" id="UP001652628">
    <property type="component" value="Chromosome X"/>
</dbReference>
<sequence length="292" mass="30814">MFKPSMLLGLALILTPGSLIQAKSLCRQSGYFALVDNTADFYACQATGVAGDFSVRFLRCPAGLVFSSSVAQCVQSIAAFEAREDSNIENPTIPPETVDASTTVATIAASDAPSTTEKPATEATETTEKPATEAPETTTGSDELTTDELATKEPVTDEPVTDEPVTDKPATDEPVTDEPVTDKPVTDEPVTDEPVTDKPATDEPVTDEPITKTTDAGDVTKTTSGDVSVTTAEDNVCATTGFFPTDGSCTDFVICSYGNGTELKPYVRKCPTDMQFDPLGCVCSKHYDCTKA</sequence>
<evidence type="ECO:0000256" key="5">
    <source>
        <dbReference type="ARBA" id="ARBA00023180"/>
    </source>
</evidence>
<dbReference type="Gene3D" id="2.170.140.10">
    <property type="entry name" value="Chitin binding domain"/>
    <property type="match status" value="1"/>
</dbReference>
<feature type="region of interest" description="Disordered" evidence="6">
    <location>
        <begin position="108"/>
        <end position="225"/>
    </location>
</feature>
<feature type="chain" id="PRO_5047160991" evidence="7">
    <location>
        <begin position="23"/>
        <end position="292"/>
    </location>
</feature>
<evidence type="ECO:0000256" key="4">
    <source>
        <dbReference type="ARBA" id="ARBA00023157"/>
    </source>
</evidence>
<feature type="domain" description="Chitin-binding type-2" evidence="8">
    <location>
        <begin position="234"/>
        <end position="291"/>
    </location>
</feature>
<feature type="compositionally biased region" description="Low complexity" evidence="6">
    <location>
        <begin position="115"/>
        <end position="124"/>
    </location>
</feature>
<protein>
    <submittedName>
        <fullName evidence="10">Salivary glue protein Sgs-3</fullName>
    </submittedName>
</protein>
<evidence type="ECO:0000259" key="8">
    <source>
        <dbReference type="PROSITE" id="PS50940"/>
    </source>
</evidence>
<dbReference type="AlphaFoldDB" id="A0AB39ZJ08"/>
<keyword evidence="9" id="KW-1185">Reference proteome</keyword>
<dbReference type="PANTHER" id="PTHR23301:SF0">
    <property type="entry name" value="CHITIN-BINDING TYPE-2 DOMAIN-CONTAINING PROTEIN-RELATED"/>
    <property type="match status" value="1"/>
</dbReference>
<evidence type="ECO:0000256" key="2">
    <source>
        <dbReference type="ARBA" id="ARBA00022729"/>
    </source>
</evidence>
<dbReference type="PROSITE" id="PS50940">
    <property type="entry name" value="CHIT_BIND_II"/>
    <property type="match status" value="1"/>
</dbReference>
<feature type="signal peptide" evidence="7">
    <location>
        <begin position="1"/>
        <end position="22"/>
    </location>
</feature>
<reference evidence="10" key="1">
    <citation type="submission" date="2025-08" db="UniProtKB">
        <authorList>
            <consortium name="RefSeq"/>
        </authorList>
    </citation>
    <scope>IDENTIFICATION</scope>
</reference>
<gene>
    <name evidence="10" type="primary">Muc18B</name>
</gene>
<name>A0AB39ZJ08_DROSZ</name>
<dbReference type="GO" id="GO:0008061">
    <property type="term" value="F:chitin binding"/>
    <property type="evidence" value="ECO:0007669"/>
    <property type="project" value="UniProtKB-KW"/>
</dbReference>
<keyword evidence="4" id="KW-1015">Disulfide bond</keyword>
<keyword evidence="2 7" id="KW-0732">Signal</keyword>
<proteinExistence type="predicted"/>
<keyword evidence="5" id="KW-0325">Glycoprotein</keyword>
<dbReference type="GO" id="GO:0005576">
    <property type="term" value="C:extracellular region"/>
    <property type="evidence" value="ECO:0007669"/>
    <property type="project" value="InterPro"/>
</dbReference>
<keyword evidence="1" id="KW-0147">Chitin-binding</keyword>
<organism evidence="9 10">
    <name type="scientific">Drosophila suzukii</name>
    <name type="common">Spotted-wing drosophila fruit fly</name>
    <dbReference type="NCBI Taxonomy" id="28584"/>
    <lineage>
        <taxon>Eukaryota</taxon>
        <taxon>Metazoa</taxon>
        <taxon>Ecdysozoa</taxon>
        <taxon>Arthropoda</taxon>
        <taxon>Hexapoda</taxon>
        <taxon>Insecta</taxon>
        <taxon>Pterygota</taxon>
        <taxon>Neoptera</taxon>
        <taxon>Endopterygota</taxon>
        <taxon>Diptera</taxon>
        <taxon>Brachycera</taxon>
        <taxon>Muscomorpha</taxon>
        <taxon>Ephydroidea</taxon>
        <taxon>Drosophilidae</taxon>
        <taxon>Drosophila</taxon>
        <taxon>Sophophora</taxon>
    </lineage>
</organism>
<evidence type="ECO:0000256" key="1">
    <source>
        <dbReference type="ARBA" id="ARBA00022669"/>
    </source>
</evidence>
<evidence type="ECO:0000313" key="9">
    <source>
        <dbReference type="Proteomes" id="UP001652628"/>
    </source>
</evidence>
<evidence type="ECO:0000313" key="10">
    <source>
        <dbReference type="RefSeq" id="XP_016936817.3"/>
    </source>
</evidence>
<dbReference type="RefSeq" id="XP_016936817.3">
    <property type="nucleotide sequence ID" value="XM_017081328.4"/>
</dbReference>
<evidence type="ECO:0000256" key="7">
    <source>
        <dbReference type="SAM" id="SignalP"/>
    </source>
</evidence>
<dbReference type="InterPro" id="IPR036508">
    <property type="entry name" value="Chitin-bd_dom_sf"/>
</dbReference>
<dbReference type="InterPro" id="IPR051940">
    <property type="entry name" value="Chitin_bind-dev_reg"/>
</dbReference>
<dbReference type="InterPro" id="IPR002557">
    <property type="entry name" value="Chitin-bd_dom"/>
</dbReference>